<dbReference type="InterPro" id="IPR006115">
    <property type="entry name" value="6PGDH_NADP-bd"/>
</dbReference>
<evidence type="ECO:0000313" key="7">
    <source>
        <dbReference type="EMBL" id="MBA4863521.1"/>
    </source>
</evidence>
<evidence type="ECO:0000313" key="8">
    <source>
        <dbReference type="Proteomes" id="UP000586976"/>
    </source>
</evidence>
<evidence type="ECO:0000256" key="3">
    <source>
        <dbReference type="ARBA" id="ARBA00023027"/>
    </source>
</evidence>
<dbReference type="Pfam" id="PF14833">
    <property type="entry name" value="NAD_binding_11"/>
    <property type="match status" value="1"/>
</dbReference>
<dbReference type="GO" id="GO:0051287">
    <property type="term" value="F:NAD binding"/>
    <property type="evidence" value="ECO:0007669"/>
    <property type="project" value="InterPro"/>
</dbReference>
<accession>A0A7W2HH25</accession>
<feature type="domain" description="6-phosphogluconate dehydrogenase NADP-binding" evidence="5">
    <location>
        <begin position="4"/>
        <end position="161"/>
    </location>
</feature>
<sequence>MKRLGFVGAGRMGLPMVRRLVAGGHEVRVLGRSPERRRALAAEGALVGGCVEDVADGADAVLVCVYTDEQVREVCLGSALLDVLPEGASVVVHTTGSPRTVEAVAARAAARRIQVVDAPVSGGPHDIAAGRVTVFVGGDKDAVARLRPVLGRYADPVLHVGPLGAGQRVKLVNNALFAAHIGLLSDAIRLGRRLGVDEAVLLDALPHGSATSRALTGVAARGSVAQFAEAVREFVDKDVEVVRQVAAELGTDLGALAPVIGPHSGGVSDPQGAG</sequence>
<comment type="caution">
    <text evidence="7">The sequence shown here is derived from an EMBL/GenBank/DDBJ whole genome shotgun (WGS) entry which is preliminary data.</text>
</comment>
<dbReference type="PANTHER" id="PTHR43060:SF15">
    <property type="entry name" value="3-HYDROXYISOBUTYRATE DEHYDROGENASE-LIKE 1, MITOCHONDRIAL-RELATED"/>
    <property type="match status" value="1"/>
</dbReference>
<comment type="similarity">
    <text evidence="1">Belongs to the HIBADH-related family.</text>
</comment>
<organism evidence="7 8">
    <name type="scientific">Streptomyces himalayensis subsp. aureolus</name>
    <dbReference type="NCBI Taxonomy" id="2758039"/>
    <lineage>
        <taxon>Bacteria</taxon>
        <taxon>Bacillati</taxon>
        <taxon>Actinomycetota</taxon>
        <taxon>Actinomycetes</taxon>
        <taxon>Kitasatosporales</taxon>
        <taxon>Streptomycetaceae</taxon>
        <taxon>Streptomyces</taxon>
        <taxon>Streptomyces himalayensis</taxon>
    </lineage>
</organism>
<dbReference type="InterPro" id="IPR036291">
    <property type="entry name" value="NAD(P)-bd_dom_sf"/>
</dbReference>
<evidence type="ECO:0000259" key="6">
    <source>
        <dbReference type="Pfam" id="PF14833"/>
    </source>
</evidence>
<evidence type="ECO:0000256" key="1">
    <source>
        <dbReference type="ARBA" id="ARBA00009080"/>
    </source>
</evidence>
<gene>
    <name evidence="7" type="ORF">H1V43_19455</name>
</gene>
<dbReference type="Pfam" id="PF03446">
    <property type="entry name" value="NAD_binding_2"/>
    <property type="match status" value="1"/>
</dbReference>
<evidence type="ECO:0000256" key="2">
    <source>
        <dbReference type="ARBA" id="ARBA00023002"/>
    </source>
</evidence>
<dbReference type="InterPro" id="IPR015815">
    <property type="entry name" value="HIBADH-related"/>
</dbReference>
<dbReference type="PIRSF" id="PIRSF000103">
    <property type="entry name" value="HIBADH"/>
    <property type="match status" value="1"/>
</dbReference>
<dbReference type="InterPro" id="IPR029154">
    <property type="entry name" value="HIBADH-like_NADP-bd"/>
</dbReference>
<keyword evidence="2" id="KW-0560">Oxidoreductase</keyword>
<dbReference type="GO" id="GO:0050661">
    <property type="term" value="F:NADP binding"/>
    <property type="evidence" value="ECO:0007669"/>
    <property type="project" value="InterPro"/>
</dbReference>
<dbReference type="InterPro" id="IPR008927">
    <property type="entry name" value="6-PGluconate_DH-like_C_sf"/>
</dbReference>
<dbReference type="GO" id="GO:0016491">
    <property type="term" value="F:oxidoreductase activity"/>
    <property type="evidence" value="ECO:0007669"/>
    <property type="project" value="UniProtKB-KW"/>
</dbReference>
<feature type="active site" evidence="4">
    <location>
        <position position="170"/>
    </location>
</feature>
<dbReference type="SUPFAM" id="SSF51735">
    <property type="entry name" value="NAD(P)-binding Rossmann-fold domains"/>
    <property type="match status" value="1"/>
</dbReference>
<protein>
    <submittedName>
        <fullName evidence="7">NAD(P)-dependent oxidoreductase</fullName>
    </submittedName>
</protein>
<dbReference type="PANTHER" id="PTHR43060">
    <property type="entry name" value="3-HYDROXYISOBUTYRATE DEHYDROGENASE-LIKE 1, MITOCHONDRIAL-RELATED"/>
    <property type="match status" value="1"/>
</dbReference>
<dbReference type="Gene3D" id="1.10.1040.10">
    <property type="entry name" value="N-(1-d-carboxylethyl)-l-norvaline Dehydrogenase, domain 2"/>
    <property type="match status" value="1"/>
</dbReference>
<reference evidence="7 8" key="1">
    <citation type="submission" date="2020-07" db="EMBL/GenBank/DDBJ databases">
        <title>Streptomyces isolated from Indian soil.</title>
        <authorList>
            <person name="Mandal S."/>
            <person name="Maiti P.K."/>
        </authorList>
    </citation>
    <scope>NUCLEOTIDE SEQUENCE [LARGE SCALE GENOMIC DNA]</scope>
    <source>
        <strain evidence="7 8">PSKA54</strain>
    </source>
</reference>
<proteinExistence type="inferred from homology"/>
<dbReference type="SUPFAM" id="SSF48179">
    <property type="entry name" value="6-phosphogluconate dehydrogenase C-terminal domain-like"/>
    <property type="match status" value="1"/>
</dbReference>
<evidence type="ECO:0000259" key="5">
    <source>
        <dbReference type="Pfam" id="PF03446"/>
    </source>
</evidence>
<dbReference type="RefSeq" id="WP_181865248.1">
    <property type="nucleotide sequence ID" value="NZ_JACEQY010000021.1"/>
</dbReference>
<dbReference type="Proteomes" id="UP000586976">
    <property type="component" value="Unassembled WGS sequence"/>
</dbReference>
<dbReference type="Gene3D" id="3.40.50.720">
    <property type="entry name" value="NAD(P)-binding Rossmann-like Domain"/>
    <property type="match status" value="1"/>
</dbReference>
<keyword evidence="3" id="KW-0520">NAD</keyword>
<keyword evidence="8" id="KW-1185">Reference proteome</keyword>
<feature type="domain" description="3-hydroxyisobutyrate dehydrogenase-like NAD-binding" evidence="6">
    <location>
        <begin position="164"/>
        <end position="254"/>
    </location>
</feature>
<name>A0A7W2HH25_9ACTN</name>
<dbReference type="EMBL" id="JACEQY010000021">
    <property type="protein sequence ID" value="MBA4863521.1"/>
    <property type="molecule type" value="Genomic_DNA"/>
</dbReference>
<dbReference type="InterPro" id="IPR013328">
    <property type="entry name" value="6PGD_dom2"/>
</dbReference>
<dbReference type="AlphaFoldDB" id="A0A7W2HH25"/>
<evidence type="ECO:0000256" key="4">
    <source>
        <dbReference type="PIRSR" id="PIRSR000103-1"/>
    </source>
</evidence>